<dbReference type="Gene3D" id="3.40.50.1820">
    <property type="entry name" value="alpha/beta hydrolase"/>
    <property type="match status" value="1"/>
</dbReference>
<dbReference type="STRING" id="93625.A0A409WKV2"/>
<evidence type="ECO:0000256" key="3">
    <source>
        <dbReference type="ARBA" id="ARBA00022801"/>
    </source>
</evidence>
<dbReference type="PROSITE" id="PS01173">
    <property type="entry name" value="LIPASE_GDXG_HIS"/>
    <property type="match status" value="1"/>
</dbReference>
<keyword evidence="3 4" id="KW-0378">Hydrolase</keyword>
<evidence type="ECO:0000256" key="4">
    <source>
        <dbReference type="RuleBase" id="RU361235"/>
    </source>
</evidence>
<dbReference type="PANTHER" id="PTHR11559">
    <property type="entry name" value="CARBOXYLESTERASE"/>
    <property type="match status" value="1"/>
</dbReference>
<dbReference type="InterPro" id="IPR019819">
    <property type="entry name" value="Carboxylesterase_B_CS"/>
</dbReference>
<dbReference type="InterPro" id="IPR019826">
    <property type="entry name" value="Carboxylesterase_B_AS"/>
</dbReference>
<keyword evidence="4" id="KW-0732">Signal</keyword>
<dbReference type="InterPro" id="IPR002168">
    <property type="entry name" value="Lipase_GDXG_HIS_AS"/>
</dbReference>
<dbReference type="PROSITE" id="PS00122">
    <property type="entry name" value="CARBOXYLESTERASE_B_1"/>
    <property type="match status" value="1"/>
</dbReference>
<dbReference type="PROSITE" id="PS00941">
    <property type="entry name" value="CARBOXYLESTERASE_B_2"/>
    <property type="match status" value="1"/>
</dbReference>
<evidence type="ECO:0000313" key="7">
    <source>
        <dbReference type="EMBL" id="PPQ79101.1"/>
    </source>
</evidence>
<feature type="compositionally biased region" description="Polar residues" evidence="5">
    <location>
        <begin position="113"/>
        <end position="126"/>
    </location>
</feature>
<feature type="domain" description="Carboxylesterase type B" evidence="6">
    <location>
        <begin position="37"/>
        <end position="536"/>
    </location>
</feature>
<comment type="similarity">
    <text evidence="2">Belongs to the 'GDXG' lipolytic enzyme family.</text>
</comment>
<comment type="caution">
    <text evidence="7">The sequence shown here is derived from an EMBL/GenBank/DDBJ whole genome shotgun (WGS) entry which is preliminary data.</text>
</comment>
<evidence type="ECO:0000256" key="2">
    <source>
        <dbReference type="ARBA" id="ARBA00010515"/>
    </source>
</evidence>
<evidence type="ECO:0000256" key="5">
    <source>
        <dbReference type="SAM" id="MobiDB-lite"/>
    </source>
</evidence>
<dbReference type="InterPro" id="IPR002018">
    <property type="entry name" value="CarbesteraseB"/>
</dbReference>
<evidence type="ECO:0000256" key="1">
    <source>
        <dbReference type="ARBA" id="ARBA00005964"/>
    </source>
</evidence>
<feature type="chain" id="PRO_5018812464" description="Carboxylic ester hydrolase" evidence="4">
    <location>
        <begin position="24"/>
        <end position="570"/>
    </location>
</feature>
<dbReference type="AlphaFoldDB" id="A0A409WKV2"/>
<dbReference type="EMBL" id="NHYD01003393">
    <property type="protein sequence ID" value="PPQ79101.1"/>
    <property type="molecule type" value="Genomic_DNA"/>
</dbReference>
<sequence length="570" mass="61416">MKLAITSNLAFLLLFTDLPTSQIVYVGAISVRATNPPPIVDLGYAQYQGRLVQDQVSNATHTQFLGVRYAAPPTGARRFGEPALPSFTSGVQQASAAAPTCLGGSQGHAPTTPFRNTGAGENQMSLRSAGELARERDQERQRRAADASPSEDCLFLNLWVPGVLGEKKNLPVVFFIHGGGYVEGSASALDGNDVLRESGEEAIAVLIQYRLGLFGFLPGQKVKDGGALNAGLLDQQFALEWVQQHILKFGGDPQKVTIWGQSAGAGSVLQQVIANGGETNPPLFRAAMTSSTFLPSQYKFNDRIPETLYSEVVAQTNCSSAADTLDCLRNVDVDILETANMVINNSGFFGTFVFVPVVDGTFITDRPTQLLKQGKVNGEILFSNTNTFEGQTFVNQSTADTVQVVDYVTQLFPELGSKDIHAAAAQYAGLGTNIFQAVAIMGESIFICPTYYLLRGFGGAAFKSEFAIPPGTHASDVVYYFGNGATPPFANPDFDKAFSESFFNFALSLNVNSKWDKTDDAPFWPLWTGSNEMLFNETEAGAPDVRVIKTSDALLKRCDFWESVSAATGQ</sequence>
<reference evidence="7 8" key="1">
    <citation type="journal article" date="2018" name="Evol. Lett.">
        <title>Horizontal gene cluster transfer increased hallucinogenic mushroom diversity.</title>
        <authorList>
            <person name="Reynolds H.T."/>
            <person name="Vijayakumar V."/>
            <person name="Gluck-Thaler E."/>
            <person name="Korotkin H.B."/>
            <person name="Matheny P.B."/>
            <person name="Slot J.C."/>
        </authorList>
    </citation>
    <scope>NUCLEOTIDE SEQUENCE [LARGE SCALE GENOMIC DNA]</scope>
    <source>
        <strain evidence="7 8">2631</strain>
    </source>
</reference>
<dbReference type="SUPFAM" id="SSF53474">
    <property type="entry name" value="alpha/beta-Hydrolases"/>
    <property type="match status" value="1"/>
</dbReference>
<dbReference type="GO" id="GO:0016787">
    <property type="term" value="F:hydrolase activity"/>
    <property type="evidence" value="ECO:0007669"/>
    <property type="project" value="UniProtKB-KW"/>
</dbReference>
<feature type="compositionally biased region" description="Basic and acidic residues" evidence="5">
    <location>
        <begin position="132"/>
        <end position="145"/>
    </location>
</feature>
<proteinExistence type="inferred from homology"/>
<organism evidence="7 8">
    <name type="scientific">Psilocybe cyanescens</name>
    <dbReference type="NCBI Taxonomy" id="93625"/>
    <lineage>
        <taxon>Eukaryota</taxon>
        <taxon>Fungi</taxon>
        <taxon>Dikarya</taxon>
        <taxon>Basidiomycota</taxon>
        <taxon>Agaricomycotina</taxon>
        <taxon>Agaricomycetes</taxon>
        <taxon>Agaricomycetidae</taxon>
        <taxon>Agaricales</taxon>
        <taxon>Agaricineae</taxon>
        <taxon>Strophariaceae</taxon>
        <taxon>Psilocybe</taxon>
    </lineage>
</organism>
<keyword evidence="8" id="KW-1185">Reference proteome</keyword>
<feature type="region of interest" description="Disordered" evidence="5">
    <location>
        <begin position="100"/>
        <end position="146"/>
    </location>
</feature>
<comment type="similarity">
    <text evidence="1 4">Belongs to the type-B carboxylesterase/lipase family.</text>
</comment>
<dbReference type="InParanoid" id="A0A409WKV2"/>
<dbReference type="OrthoDB" id="408631at2759"/>
<feature type="signal peptide" evidence="4">
    <location>
        <begin position="1"/>
        <end position="23"/>
    </location>
</feature>
<accession>A0A409WKV2</accession>
<dbReference type="EC" id="3.1.1.-" evidence="4"/>
<gene>
    <name evidence="7" type="ORF">CVT25_002894</name>
</gene>
<protein>
    <recommendedName>
        <fullName evidence="4">Carboxylic ester hydrolase</fullName>
        <ecNumber evidence="4">3.1.1.-</ecNumber>
    </recommendedName>
</protein>
<dbReference type="InterPro" id="IPR029058">
    <property type="entry name" value="AB_hydrolase_fold"/>
</dbReference>
<dbReference type="Proteomes" id="UP000283269">
    <property type="component" value="Unassembled WGS sequence"/>
</dbReference>
<dbReference type="Pfam" id="PF00135">
    <property type="entry name" value="COesterase"/>
    <property type="match status" value="1"/>
</dbReference>
<evidence type="ECO:0000259" key="6">
    <source>
        <dbReference type="Pfam" id="PF00135"/>
    </source>
</evidence>
<name>A0A409WKV2_PSICY</name>
<evidence type="ECO:0000313" key="8">
    <source>
        <dbReference type="Proteomes" id="UP000283269"/>
    </source>
</evidence>
<dbReference type="InterPro" id="IPR050309">
    <property type="entry name" value="Type-B_Carboxylest/Lipase"/>
</dbReference>